<dbReference type="GO" id="GO:0046872">
    <property type="term" value="F:metal ion binding"/>
    <property type="evidence" value="ECO:0007669"/>
    <property type="project" value="InterPro"/>
</dbReference>
<protein>
    <submittedName>
        <fullName evidence="1">Uncharacterized protein</fullName>
    </submittedName>
</protein>
<dbReference type="AlphaFoldDB" id="A0A7V6A2V4"/>
<gene>
    <name evidence="1" type="ORF">ENV52_04610</name>
</gene>
<dbReference type="SUPFAM" id="SSF55008">
    <property type="entry name" value="HMA, heavy metal-associated domain"/>
    <property type="match status" value="1"/>
</dbReference>
<dbReference type="InterPro" id="IPR036163">
    <property type="entry name" value="HMA_dom_sf"/>
</dbReference>
<comment type="caution">
    <text evidence="1">The sequence shown here is derived from an EMBL/GenBank/DDBJ whole genome shotgun (WGS) entry which is preliminary data.</text>
</comment>
<accession>A0A7V6A2V4</accession>
<dbReference type="Pfam" id="PF19991">
    <property type="entry name" value="HMA_2"/>
    <property type="match status" value="1"/>
</dbReference>
<name>A0A7V6A2V4_9BACT</name>
<proteinExistence type="predicted"/>
<reference evidence="1" key="1">
    <citation type="journal article" date="2020" name="mSystems">
        <title>Genome- and Community-Level Interaction Insights into Carbon Utilization and Element Cycling Functions of Hydrothermarchaeota in Hydrothermal Sediment.</title>
        <authorList>
            <person name="Zhou Z."/>
            <person name="Liu Y."/>
            <person name="Xu W."/>
            <person name="Pan J."/>
            <person name="Luo Z.H."/>
            <person name="Li M."/>
        </authorList>
    </citation>
    <scope>NUCLEOTIDE SEQUENCE [LARGE SCALE GENOMIC DNA]</scope>
    <source>
        <strain evidence="1">SpSt-767</strain>
    </source>
</reference>
<dbReference type="Gene3D" id="3.30.70.100">
    <property type="match status" value="1"/>
</dbReference>
<evidence type="ECO:0000313" key="1">
    <source>
        <dbReference type="EMBL" id="HHS28966.1"/>
    </source>
</evidence>
<organism evidence="1">
    <name type="scientific">Desulfobacca acetoxidans</name>
    <dbReference type="NCBI Taxonomy" id="60893"/>
    <lineage>
        <taxon>Bacteria</taxon>
        <taxon>Pseudomonadati</taxon>
        <taxon>Thermodesulfobacteriota</taxon>
        <taxon>Desulfobaccia</taxon>
        <taxon>Desulfobaccales</taxon>
        <taxon>Desulfobaccaceae</taxon>
        <taxon>Desulfobacca</taxon>
    </lineage>
</organism>
<sequence>MNIVSSYVHASEGRLRIKIPEVKGAPHTAREVELHLASCAGVEEVAASPITGSVLVLYNPRLIGQEEIMFAFQEIGYLEEAAPKANQGSGGNPNQEGAFPRVTTVVASALMEMALSRLVAAIL</sequence>
<dbReference type="EMBL" id="DTGR01000071">
    <property type="protein sequence ID" value="HHS28966.1"/>
    <property type="molecule type" value="Genomic_DNA"/>
</dbReference>